<dbReference type="EMBL" id="BPLR01010053">
    <property type="protein sequence ID" value="GIY36468.1"/>
    <property type="molecule type" value="Genomic_DNA"/>
</dbReference>
<evidence type="ECO:0000313" key="2">
    <source>
        <dbReference type="EMBL" id="GIY36468.1"/>
    </source>
</evidence>
<feature type="compositionally biased region" description="Polar residues" evidence="1">
    <location>
        <begin position="38"/>
        <end position="58"/>
    </location>
</feature>
<feature type="compositionally biased region" description="Polar residues" evidence="1">
    <location>
        <begin position="70"/>
        <end position="80"/>
    </location>
</feature>
<proteinExistence type="predicted"/>
<accession>A0AAV4SY01</accession>
<sequence length="80" mass="9252">MHVTITLSSIERNREWGIRDEENPGNSVKSCKHRTQRNDSTSKQNLTRDGGNPSNSVKSCKDRAHMKASTWEQNLTRQRR</sequence>
<dbReference type="AlphaFoldDB" id="A0AAV4SY01"/>
<evidence type="ECO:0000256" key="1">
    <source>
        <dbReference type="SAM" id="MobiDB-lite"/>
    </source>
</evidence>
<dbReference type="Proteomes" id="UP001054945">
    <property type="component" value="Unassembled WGS sequence"/>
</dbReference>
<gene>
    <name evidence="2" type="ORF">CEXT_653981</name>
</gene>
<keyword evidence="3" id="KW-1185">Reference proteome</keyword>
<protein>
    <submittedName>
        <fullName evidence="2">Uncharacterized protein</fullName>
    </submittedName>
</protein>
<name>A0AAV4SY01_CAEEX</name>
<reference evidence="2 3" key="1">
    <citation type="submission" date="2021-06" db="EMBL/GenBank/DDBJ databases">
        <title>Caerostris extrusa draft genome.</title>
        <authorList>
            <person name="Kono N."/>
            <person name="Arakawa K."/>
        </authorList>
    </citation>
    <scope>NUCLEOTIDE SEQUENCE [LARGE SCALE GENOMIC DNA]</scope>
</reference>
<evidence type="ECO:0000313" key="3">
    <source>
        <dbReference type="Proteomes" id="UP001054945"/>
    </source>
</evidence>
<comment type="caution">
    <text evidence="2">The sequence shown here is derived from an EMBL/GenBank/DDBJ whole genome shotgun (WGS) entry which is preliminary data.</text>
</comment>
<feature type="region of interest" description="Disordered" evidence="1">
    <location>
        <begin position="16"/>
        <end position="80"/>
    </location>
</feature>
<organism evidence="2 3">
    <name type="scientific">Caerostris extrusa</name>
    <name type="common">Bark spider</name>
    <name type="synonym">Caerostris bankana</name>
    <dbReference type="NCBI Taxonomy" id="172846"/>
    <lineage>
        <taxon>Eukaryota</taxon>
        <taxon>Metazoa</taxon>
        <taxon>Ecdysozoa</taxon>
        <taxon>Arthropoda</taxon>
        <taxon>Chelicerata</taxon>
        <taxon>Arachnida</taxon>
        <taxon>Araneae</taxon>
        <taxon>Araneomorphae</taxon>
        <taxon>Entelegynae</taxon>
        <taxon>Araneoidea</taxon>
        <taxon>Araneidae</taxon>
        <taxon>Caerostris</taxon>
    </lineage>
</organism>